<dbReference type="RefSeq" id="WP_190915198.1">
    <property type="nucleotide sequence ID" value="NZ_JACXIZ010000011.1"/>
</dbReference>
<dbReference type="EMBL" id="JACXIZ010000011">
    <property type="protein sequence ID" value="MBD2844481.1"/>
    <property type="molecule type" value="Genomic_DNA"/>
</dbReference>
<keyword evidence="4" id="KW-0812">Transmembrane</keyword>
<evidence type="ECO:0000256" key="3">
    <source>
        <dbReference type="SAM" id="MobiDB-lite"/>
    </source>
</evidence>
<feature type="compositionally biased region" description="Low complexity" evidence="3">
    <location>
        <begin position="274"/>
        <end position="289"/>
    </location>
</feature>
<name>A0A927BPT3_9BACL</name>
<dbReference type="AlphaFoldDB" id="A0A927BPT3"/>
<dbReference type="InterPro" id="IPR041916">
    <property type="entry name" value="Anti_sigma_zinc_sf"/>
</dbReference>
<feature type="compositionally biased region" description="Low complexity" evidence="3">
    <location>
        <begin position="297"/>
        <end position="316"/>
    </location>
</feature>
<evidence type="ECO:0000256" key="4">
    <source>
        <dbReference type="SAM" id="Phobius"/>
    </source>
</evidence>
<keyword evidence="4" id="KW-1133">Transmembrane helix</keyword>
<accession>A0A927BPT3</accession>
<feature type="region of interest" description="Disordered" evidence="3">
    <location>
        <begin position="81"/>
        <end position="111"/>
    </location>
</feature>
<evidence type="ECO:0000313" key="7">
    <source>
        <dbReference type="Proteomes" id="UP000621560"/>
    </source>
</evidence>
<dbReference type="Gene3D" id="1.10.10.1320">
    <property type="entry name" value="Anti-sigma factor, zinc-finger domain"/>
    <property type="match status" value="1"/>
</dbReference>
<reference evidence="6" key="1">
    <citation type="submission" date="2020-09" db="EMBL/GenBank/DDBJ databases">
        <title>A novel bacterium of genus Paenibacillus, isolated from South China Sea.</title>
        <authorList>
            <person name="Huang H."/>
            <person name="Mo K."/>
            <person name="Hu Y."/>
        </authorList>
    </citation>
    <scope>NUCLEOTIDE SEQUENCE</scope>
    <source>
        <strain evidence="6">IB182496</strain>
    </source>
</reference>
<feature type="domain" description="Putative zinc-finger" evidence="5">
    <location>
        <begin position="3"/>
        <end position="37"/>
    </location>
</feature>
<evidence type="ECO:0000259" key="5">
    <source>
        <dbReference type="Pfam" id="PF13490"/>
    </source>
</evidence>
<keyword evidence="4" id="KW-0472">Membrane</keyword>
<dbReference type="Proteomes" id="UP000621560">
    <property type="component" value="Unassembled WGS sequence"/>
</dbReference>
<sequence length="471" mass="47688">MNCQEVMELMQRQLDGDLDERESEILTSHTRQCPDCADMYERLSKLSADLENLPRVSPSHSLVDAILPKLEELERAERIAAPATSAAPAAQADAPAPAQTSPTRARRLPWTKRWSTRAAGGALAAAVVVGLFIVTFDPALIGGPGASDNASYSADEAPLSSKMANQSTAADESMAQRMEHNETASGSDESSSAAPEDGAAGMTDRSTASGGAAPQETEEANGGAANSSDDGAAAADNAEPAGGAAADNAASTSDADQNADASQAEELPSGTESAPAAPADSPAKAPLAPTASEGRAPQETPAAPAAEEDGAAAPAADADETRAEQLQAPQSAGDGAPQAEQDTDTAAPARQDEADASGDMADDTQSDAPRGGAGGYVPEKSQTIGIASGDALASPGVPSPDGAYEAVVSGSTLQLRNAESGALLFESRKDDGRIVNVVWSDDGATLAYEVEAGEQSRQYVVNIANLSESAQ</sequence>
<organism evidence="6 7">
    <name type="scientific">Paenibacillus sabuli</name>
    <dbReference type="NCBI Taxonomy" id="2772509"/>
    <lineage>
        <taxon>Bacteria</taxon>
        <taxon>Bacillati</taxon>
        <taxon>Bacillota</taxon>
        <taxon>Bacilli</taxon>
        <taxon>Bacillales</taxon>
        <taxon>Paenibacillaceae</taxon>
        <taxon>Paenibacillus</taxon>
    </lineage>
</organism>
<feature type="compositionally biased region" description="Polar residues" evidence="3">
    <location>
        <begin position="183"/>
        <end position="193"/>
    </location>
</feature>
<feature type="compositionally biased region" description="Low complexity" evidence="3">
    <location>
        <begin position="220"/>
        <end position="264"/>
    </location>
</feature>
<keyword evidence="7" id="KW-1185">Reference proteome</keyword>
<feature type="compositionally biased region" description="Low complexity" evidence="3">
    <location>
        <begin position="81"/>
        <end position="102"/>
    </location>
</feature>
<protein>
    <recommendedName>
        <fullName evidence="2">Anti-sigma-W factor RsiW</fullName>
    </recommendedName>
</protein>
<evidence type="ECO:0000256" key="1">
    <source>
        <dbReference type="ARBA" id="ARBA00024353"/>
    </source>
</evidence>
<comment type="similarity">
    <text evidence="1">Belongs to the zinc-associated anti-sigma factor (ZAS) superfamily. Anti-sigma-W factor family.</text>
</comment>
<evidence type="ECO:0000313" key="6">
    <source>
        <dbReference type="EMBL" id="MBD2844481.1"/>
    </source>
</evidence>
<feature type="compositionally biased region" description="Acidic residues" evidence="3">
    <location>
        <begin position="354"/>
        <end position="365"/>
    </location>
</feature>
<dbReference type="Pfam" id="PF13490">
    <property type="entry name" value="zf-HC2"/>
    <property type="match status" value="1"/>
</dbReference>
<gene>
    <name evidence="6" type="ORF">IDH44_04705</name>
</gene>
<dbReference type="InterPro" id="IPR027383">
    <property type="entry name" value="Znf_put"/>
</dbReference>
<feature type="transmembrane region" description="Helical" evidence="4">
    <location>
        <begin position="114"/>
        <end position="134"/>
    </location>
</feature>
<proteinExistence type="inferred from homology"/>
<comment type="caution">
    <text evidence="6">The sequence shown here is derived from an EMBL/GenBank/DDBJ whole genome shotgun (WGS) entry which is preliminary data.</text>
</comment>
<feature type="region of interest" description="Disordered" evidence="3">
    <location>
        <begin position="147"/>
        <end position="397"/>
    </location>
</feature>
<evidence type="ECO:0000256" key="2">
    <source>
        <dbReference type="ARBA" id="ARBA00024438"/>
    </source>
</evidence>